<accession>A0A1M6U3K3</accession>
<dbReference type="InterPro" id="IPR058532">
    <property type="entry name" value="YjbR/MT2646/Rv2570-like"/>
</dbReference>
<dbReference type="OrthoDB" id="9789813at2"/>
<dbReference type="Proteomes" id="UP000184498">
    <property type="component" value="Unassembled WGS sequence"/>
</dbReference>
<name>A0A1M6U3K3_9FLAO</name>
<dbReference type="GO" id="GO:0003677">
    <property type="term" value="F:DNA binding"/>
    <property type="evidence" value="ECO:0007669"/>
    <property type="project" value="UniProtKB-KW"/>
</dbReference>
<keyword evidence="1" id="KW-0238">DNA-binding</keyword>
<evidence type="ECO:0000313" key="1">
    <source>
        <dbReference type="EMBL" id="SHK63862.1"/>
    </source>
</evidence>
<reference evidence="2" key="1">
    <citation type="submission" date="2016-11" db="EMBL/GenBank/DDBJ databases">
        <authorList>
            <person name="Varghese N."/>
            <person name="Submissions S."/>
        </authorList>
    </citation>
    <scope>NUCLEOTIDE SEQUENCE [LARGE SCALE GENOMIC DNA]</scope>
    <source>
        <strain evidence="2">DSM 18016</strain>
    </source>
</reference>
<organism evidence="1 2">
    <name type="scientific">Epilithonimonas mollis</name>
    <dbReference type="NCBI Taxonomy" id="216903"/>
    <lineage>
        <taxon>Bacteria</taxon>
        <taxon>Pseudomonadati</taxon>
        <taxon>Bacteroidota</taxon>
        <taxon>Flavobacteriia</taxon>
        <taxon>Flavobacteriales</taxon>
        <taxon>Weeksellaceae</taxon>
        <taxon>Chryseobacterium group</taxon>
        <taxon>Epilithonimonas</taxon>
    </lineage>
</organism>
<dbReference type="RefSeq" id="WP_072999764.1">
    <property type="nucleotide sequence ID" value="NZ_FRAM01000004.1"/>
</dbReference>
<keyword evidence="2" id="KW-1185">Reference proteome</keyword>
<dbReference type="SUPFAM" id="SSF142906">
    <property type="entry name" value="YjbR-like"/>
    <property type="match status" value="1"/>
</dbReference>
<dbReference type="Gene3D" id="3.90.1150.30">
    <property type="match status" value="1"/>
</dbReference>
<proteinExistence type="predicted"/>
<dbReference type="STRING" id="216903.SAMN05444371_3108"/>
<dbReference type="AlphaFoldDB" id="A0A1M6U3K3"/>
<dbReference type="EMBL" id="FRAM01000004">
    <property type="protein sequence ID" value="SHK63862.1"/>
    <property type="molecule type" value="Genomic_DNA"/>
</dbReference>
<sequence length="117" mass="13644">MEAEDIREYCLQKKAVTESFPFDNETLVFKVGGKMFLLISLEKQPVTFAAKADPEWSEELRETHPQISGAYHMNKLHWNSIVCESLKKELILKLIDHSYDLVFRSLTKKLRDEILNS</sequence>
<dbReference type="PANTHER" id="PTHR35145">
    <property type="entry name" value="CYTOPLASMIC PROTEIN-RELATED"/>
    <property type="match status" value="1"/>
</dbReference>
<dbReference type="InterPro" id="IPR038056">
    <property type="entry name" value="YjbR-like_sf"/>
</dbReference>
<protein>
    <submittedName>
        <fullName evidence="1">Predicted DNA-binding protein, MmcQ/YjbR family</fullName>
    </submittedName>
</protein>
<gene>
    <name evidence="1" type="ORF">SAMN05444371_3108</name>
</gene>
<evidence type="ECO:0000313" key="2">
    <source>
        <dbReference type="Proteomes" id="UP000184498"/>
    </source>
</evidence>
<dbReference type="InterPro" id="IPR007351">
    <property type="entry name" value="YjbR"/>
</dbReference>
<dbReference type="Pfam" id="PF04237">
    <property type="entry name" value="YjbR"/>
    <property type="match status" value="1"/>
</dbReference>
<dbReference type="PANTHER" id="PTHR35145:SF1">
    <property type="entry name" value="CYTOPLASMIC PROTEIN"/>
    <property type="match status" value="1"/>
</dbReference>